<proteinExistence type="predicted"/>
<protein>
    <recommendedName>
        <fullName evidence="1">lipid-A-disaccharide synthase</fullName>
        <ecNumber evidence="1">2.4.1.182</ecNumber>
    </recommendedName>
</protein>
<dbReference type="Pfam" id="PF02684">
    <property type="entry name" value="LpxB"/>
    <property type="match status" value="1"/>
</dbReference>
<dbReference type="EC" id="2.4.1.182" evidence="1"/>
<keyword evidence="4" id="KW-0328">Glycosyltransferase</keyword>
<dbReference type="GO" id="GO:0008915">
    <property type="term" value="F:lipid-A-disaccharide synthase activity"/>
    <property type="evidence" value="ECO:0007669"/>
    <property type="project" value="UniProtKB-EC"/>
</dbReference>
<name>A0A9D5D7G8_9LILI</name>
<reference evidence="8" key="1">
    <citation type="submission" date="2021-03" db="EMBL/GenBank/DDBJ databases">
        <authorList>
            <person name="Li Z."/>
            <person name="Yang C."/>
        </authorList>
    </citation>
    <scope>NUCLEOTIDE SEQUENCE</scope>
    <source>
        <strain evidence="8">Dzin_1.0</strain>
        <tissue evidence="8">Leaf</tissue>
    </source>
</reference>
<dbReference type="EMBL" id="JAGGNH010000001">
    <property type="protein sequence ID" value="KAJ0986765.1"/>
    <property type="molecule type" value="Genomic_DNA"/>
</dbReference>
<evidence type="ECO:0000256" key="6">
    <source>
        <dbReference type="ARBA" id="ARBA00023098"/>
    </source>
</evidence>
<dbReference type="Proteomes" id="UP001085076">
    <property type="component" value="Miscellaneous, Linkage group lg01"/>
</dbReference>
<organism evidence="8 9">
    <name type="scientific">Dioscorea zingiberensis</name>
    <dbReference type="NCBI Taxonomy" id="325984"/>
    <lineage>
        <taxon>Eukaryota</taxon>
        <taxon>Viridiplantae</taxon>
        <taxon>Streptophyta</taxon>
        <taxon>Embryophyta</taxon>
        <taxon>Tracheophyta</taxon>
        <taxon>Spermatophyta</taxon>
        <taxon>Magnoliopsida</taxon>
        <taxon>Liliopsida</taxon>
        <taxon>Dioscoreales</taxon>
        <taxon>Dioscoreaceae</taxon>
        <taxon>Dioscorea</taxon>
    </lineage>
</organism>
<sequence length="470" mass="51642">MISRGIVAAEKGNHASLWSFSPWRMISVCASSLRGSRAIDMAARDGELRVFAVAGEVSGDSIASRLMSSLRSLSPFPVRFAGVGGALMNKEGLKSLFPIEDISVMGLWELLPHLNKIRKRLKETVEEAILFQPHVVVTVDSKGFSFRFLRQLKARTTLEESALRVHYVAPSFWAWKGGETRLKGLHEIVDHMLCILPFEEEICRANGLAATYVGHPMLEDHAHLNGGLDAAITKWKVQGNGDGFRLEHGLSPGATVITLLPGSRLQEVKRMLPIFLKTVERLKDTFADLSTIIPIAPNHQVEMYINSEVQTWPVSNILVSGSSLSKKYDAFSASSAALCTSGTAVMELLLAGLPCVVAYRAHILTEWLIRYRTRLKYISLPNILLNSPIIPEVLFHECTSNSLSMALSNIMLDEAARELQQSSAAKVFELLWPPKGDVCSSLLKEPGSSVPNCCPSMLAASTILHSVEKQ</sequence>
<keyword evidence="6" id="KW-0443">Lipid metabolism</keyword>
<gene>
    <name evidence="8" type="ORF">J5N97_005121</name>
</gene>
<evidence type="ECO:0000256" key="7">
    <source>
        <dbReference type="ARBA" id="ARBA00048975"/>
    </source>
</evidence>
<dbReference type="PANTHER" id="PTHR30372">
    <property type="entry name" value="LIPID-A-DISACCHARIDE SYNTHASE"/>
    <property type="match status" value="1"/>
</dbReference>
<evidence type="ECO:0000256" key="2">
    <source>
        <dbReference type="ARBA" id="ARBA00022516"/>
    </source>
</evidence>
<keyword evidence="2" id="KW-0444">Lipid biosynthesis</keyword>
<dbReference type="PANTHER" id="PTHR30372:SF4">
    <property type="entry name" value="LIPID-A-DISACCHARIDE SYNTHASE, MITOCHONDRIAL-RELATED"/>
    <property type="match status" value="1"/>
</dbReference>
<keyword evidence="5" id="KW-0808">Transferase</keyword>
<evidence type="ECO:0000256" key="1">
    <source>
        <dbReference type="ARBA" id="ARBA00012687"/>
    </source>
</evidence>
<dbReference type="GO" id="GO:0005543">
    <property type="term" value="F:phospholipid binding"/>
    <property type="evidence" value="ECO:0007669"/>
    <property type="project" value="TreeGrafter"/>
</dbReference>
<dbReference type="NCBIfam" id="TIGR00215">
    <property type="entry name" value="lpxB"/>
    <property type="match status" value="1"/>
</dbReference>
<dbReference type="SUPFAM" id="SSF53756">
    <property type="entry name" value="UDP-Glycosyltransferase/glycogen phosphorylase"/>
    <property type="match status" value="1"/>
</dbReference>
<keyword evidence="3" id="KW-0441">Lipid A biosynthesis</keyword>
<comment type="caution">
    <text evidence="8">The sequence shown here is derived from an EMBL/GenBank/DDBJ whole genome shotgun (WGS) entry which is preliminary data.</text>
</comment>
<evidence type="ECO:0000256" key="4">
    <source>
        <dbReference type="ARBA" id="ARBA00022676"/>
    </source>
</evidence>
<reference evidence="8" key="2">
    <citation type="journal article" date="2022" name="Hortic Res">
        <title>The genome of Dioscorea zingiberensis sheds light on the biosynthesis, origin and evolution of the medicinally important diosgenin saponins.</title>
        <authorList>
            <person name="Li Y."/>
            <person name="Tan C."/>
            <person name="Li Z."/>
            <person name="Guo J."/>
            <person name="Li S."/>
            <person name="Chen X."/>
            <person name="Wang C."/>
            <person name="Dai X."/>
            <person name="Yang H."/>
            <person name="Song W."/>
            <person name="Hou L."/>
            <person name="Xu J."/>
            <person name="Tong Z."/>
            <person name="Xu A."/>
            <person name="Yuan X."/>
            <person name="Wang W."/>
            <person name="Yang Q."/>
            <person name="Chen L."/>
            <person name="Sun Z."/>
            <person name="Wang K."/>
            <person name="Pan B."/>
            <person name="Chen J."/>
            <person name="Bao Y."/>
            <person name="Liu F."/>
            <person name="Qi X."/>
            <person name="Gang D.R."/>
            <person name="Wen J."/>
            <person name="Li J."/>
        </authorList>
    </citation>
    <scope>NUCLEOTIDE SEQUENCE</scope>
    <source>
        <strain evidence="8">Dzin_1.0</strain>
    </source>
</reference>
<evidence type="ECO:0000313" key="9">
    <source>
        <dbReference type="Proteomes" id="UP001085076"/>
    </source>
</evidence>
<accession>A0A9D5D7G8</accession>
<dbReference type="InterPro" id="IPR003835">
    <property type="entry name" value="Glyco_trans_19"/>
</dbReference>
<dbReference type="GO" id="GO:0016020">
    <property type="term" value="C:membrane"/>
    <property type="evidence" value="ECO:0007669"/>
    <property type="project" value="GOC"/>
</dbReference>
<dbReference type="OrthoDB" id="2419at2759"/>
<dbReference type="GO" id="GO:0009245">
    <property type="term" value="P:lipid A biosynthetic process"/>
    <property type="evidence" value="ECO:0007669"/>
    <property type="project" value="UniProtKB-KW"/>
</dbReference>
<evidence type="ECO:0000313" key="8">
    <source>
        <dbReference type="EMBL" id="KAJ0986765.1"/>
    </source>
</evidence>
<keyword evidence="9" id="KW-1185">Reference proteome</keyword>
<evidence type="ECO:0000256" key="3">
    <source>
        <dbReference type="ARBA" id="ARBA00022556"/>
    </source>
</evidence>
<comment type="catalytic activity">
    <reaction evidence="7">
        <text>a lipid X + a UDP-2-N,3-O-bis[(3R)-3-hydroxyacyl]-alpha-D-glucosamine = a lipid A disaccharide + UDP + H(+)</text>
        <dbReference type="Rhea" id="RHEA:67828"/>
        <dbReference type="ChEBI" id="CHEBI:15378"/>
        <dbReference type="ChEBI" id="CHEBI:58223"/>
        <dbReference type="ChEBI" id="CHEBI:137748"/>
        <dbReference type="ChEBI" id="CHEBI:176338"/>
        <dbReference type="ChEBI" id="CHEBI:176343"/>
        <dbReference type="EC" id="2.4.1.182"/>
    </reaction>
</comment>
<evidence type="ECO:0000256" key="5">
    <source>
        <dbReference type="ARBA" id="ARBA00022679"/>
    </source>
</evidence>
<dbReference type="AlphaFoldDB" id="A0A9D5D7G8"/>